<dbReference type="EMBL" id="FNUE01000001">
    <property type="protein sequence ID" value="SEE04492.1"/>
    <property type="molecule type" value="Genomic_DNA"/>
</dbReference>
<sequence>MIKKLIVYLLTFTALYFIGFYLHENYIENKAILLPFSLQKIYLFHSGFSLMVCANLLLLSSVNKIADQVGFIYLGTILLKLLLFSIIFYKSIITNEILEFSARISPIIPLLIFLLTEAFFVIQILIKKE</sequence>
<keyword evidence="1" id="KW-0472">Membrane</keyword>
<evidence type="ECO:0000313" key="4">
    <source>
        <dbReference type="Proteomes" id="UP000037716"/>
    </source>
</evidence>
<dbReference type="EMBL" id="LGBR01000001">
    <property type="protein sequence ID" value="KOY51727.1"/>
    <property type="molecule type" value="Genomic_DNA"/>
</dbReference>
<keyword evidence="1" id="KW-0812">Transmembrane</keyword>
<proteinExistence type="predicted"/>
<dbReference type="STRING" id="1300348.I602_1287"/>
<evidence type="ECO:0000313" key="5">
    <source>
        <dbReference type="Proteomes" id="UP000183071"/>
    </source>
</evidence>
<feature type="transmembrane region" description="Helical" evidence="1">
    <location>
        <begin position="71"/>
        <end position="92"/>
    </location>
</feature>
<organism evidence="2 4">
    <name type="scientific">Polaribacter dokdonensis DSW-5</name>
    <dbReference type="NCBI Taxonomy" id="1300348"/>
    <lineage>
        <taxon>Bacteria</taxon>
        <taxon>Pseudomonadati</taxon>
        <taxon>Bacteroidota</taxon>
        <taxon>Flavobacteriia</taxon>
        <taxon>Flavobacteriales</taxon>
        <taxon>Flavobacteriaceae</taxon>
    </lineage>
</organism>
<feature type="transmembrane region" description="Helical" evidence="1">
    <location>
        <begin position="42"/>
        <end position="59"/>
    </location>
</feature>
<comment type="caution">
    <text evidence="2">The sequence shown here is derived from an EMBL/GenBank/DDBJ whole genome shotgun (WGS) entry which is preliminary data.</text>
</comment>
<reference evidence="2 4" key="1">
    <citation type="submission" date="2015-07" db="EMBL/GenBank/DDBJ databases">
        <title>Genome of Polaribacter dokdonenesis DSW-5, isolated from seawater off Dokdo in Korea.</title>
        <authorList>
            <person name="Yoon K."/>
            <person name="Song J.Y."/>
            <person name="Kim J.F."/>
        </authorList>
    </citation>
    <scope>NUCLEOTIDE SEQUENCE [LARGE SCALE GENOMIC DNA]</scope>
    <source>
        <strain evidence="2 4">DSW-5</strain>
    </source>
</reference>
<dbReference type="InterPro" id="IPR046166">
    <property type="entry name" value="DUF6168"/>
</dbReference>
<dbReference type="Pfam" id="PF19665">
    <property type="entry name" value="DUF6168"/>
    <property type="match status" value="1"/>
</dbReference>
<dbReference type="Proteomes" id="UP000183071">
    <property type="component" value="Unassembled WGS sequence"/>
</dbReference>
<evidence type="ECO:0000313" key="2">
    <source>
        <dbReference type="EMBL" id="KOY51727.1"/>
    </source>
</evidence>
<reference evidence="3 5" key="2">
    <citation type="submission" date="2016-10" db="EMBL/GenBank/DDBJ databases">
        <authorList>
            <person name="Varghese N."/>
            <person name="Submissions S."/>
        </authorList>
    </citation>
    <scope>NUCLEOTIDE SEQUENCE [LARGE SCALE GENOMIC DNA]</scope>
    <source>
        <strain evidence="3 5">DSW-5</strain>
    </source>
</reference>
<dbReference type="AlphaFoldDB" id="A0A0N0CFD2"/>
<feature type="transmembrane region" description="Helical" evidence="1">
    <location>
        <begin position="104"/>
        <end position="126"/>
    </location>
</feature>
<evidence type="ECO:0000256" key="1">
    <source>
        <dbReference type="SAM" id="Phobius"/>
    </source>
</evidence>
<dbReference type="Proteomes" id="UP000037716">
    <property type="component" value="Unassembled WGS sequence"/>
</dbReference>
<dbReference type="PATRIC" id="fig|1300348.6.peg.1286"/>
<accession>A0A0N0CFD2</accession>
<keyword evidence="5" id="KW-1185">Reference proteome</keyword>
<name>A0A0N0CFD2_9FLAO</name>
<dbReference type="RefSeq" id="WP_053973881.1">
    <property type="nucleotide sequence ID" value="NZ_FNUE01000001.1"/>
</dbReference>
<keyword evidence="1" id="KW-1133">Transmembrane helix</keyword>
<gene>
    <name evidence="2" type="ORF">I602_1287</name>
    <name evidence="3" type="ORF">SAMN05444353_0484</name>
</gene>
<evidence type="ECO:0000313" key="3">
    <source>
        <dbReference type="EMBL" id="SEE04492.1"/>
    </source>
</evidence>
<feature type="transmembrane region" description="Helical" evidence="1">
    <location>
        <begin position="5"/>
        <end position="22"/>
    </location>
</feature>
<protein>
    <submittedName>
        <fullName evidence="2">Uncharacterized protein</fullName>
    </submittedName>
</protein>